<proteinExistence type="predicted"/>
<protein>
    <recommendedName>
        <fullName evidence="3">Endonuclease/exonuclease/phosphatase domain-containing protein</fullName>
    </recommendedName>
</protein>
<gene>
    <name evidence="1" type="ORF">QYM36_010954</name>
</gene>
<evidence type="ECO:0008006" key="3">
    <source>
        <dbReference type="Google" id="ProtNLM"/>
    </source>
</evidence>
<accession>A0AA88HQL8</accession>
<dbReference type="InterPro" id="IPR036691">
    <property type="entry name" value="Endo/exonu/phosph_ase_sf"/>
</dbReference>
<dbReference type="SUPFAM" id="SSF56219">
    <property type="entry name" value="DNase I-like"/>
    <property type="match status" value="1"/>
</dbReference>
<sequence>MTIIQVYAPNTSISDQEAEEFYSQPQDTVDMASKKDVLFVIEDFNAIVGHSNDGLEDVMVKVRHGRQSHRGGSAIIDFCRDNELIITNTIFSHIERRKVTWRSPDGRTENMID</sequence>
<evidence type="ECO:0000313" key="2">
    <source>
        <dbReference type="Proteomes" id="UP001187531"/>
    </source>
</evidence>
<organism evidence="1 2">
    <name type="scientific">Artemia franciscana</name>
    <name type="common">Brine shrimp</name>
    <name type="synonym">Artemia sanfranciscana</name>
    <dbReference type="NCBI Taxonomy" id="6661"/>
    <lineage>
        <taxon>Eukaryota</taxon>
        <taxon>Metazoa</taxon>
        <taxon>Ecdysozoa</taxon>
        <taxon>Arthropoda</taxon>
        <taxon>Crustacea</taxon>
        <taxon>Branchiopoda</taxon>
        <taxon>Anostraca</taxon>
        <taxon>Artemiidae</taxon>
        <taxon>Artemia</taxon>
    </lineage>
</organism>
<dbReference type="Gene3D" id="3.60.10.10">
    <property type="entry name" value="Endonuclease/exonuclease/phosphatase"/>
    <property type="match status" value="1"/>
</dbReference>
<dbReference type="Proteomes" id="UP001187531">
    <property type="component" value="Unassembled WGS sequence"/>
</dbReference>
<keyword evidence="2" id="KW-1185">Reference proteome</keyword>
<dbReference type="AlphaFoldDB" id="A0AA88HQL8"/>
<reference evidence="1" key="1">
    <citation type="submission" date="2023-07" db="EMBL/GenBank/DDBJ databases">
        <title>Chromosome-level genome assembly of Artemia franciscana.</title>
        <authorList>
            <person name="Jo E."/>
        </authorList>
    </citation>
    <scope>NUCLEOTIDE SEQUENCE</scope>
    <source>
        <tissue evidence="1">Whole body</tissue>
    </source>
</reference>
<comment type="caution">
    <text evidence="1">The sequence shown here is derived from an EMBL/GenBank/DDBJ whole genome shotgun (WGS) entry which is preliminary data.</text>
</comment>
<evidence type="ECO:0000313" key="1">
    <source>
        <dbReference type="EMBL" id="KAK2712101.1"/>
    </source>
</evidence>
<name>A0AA88HQL8_ARTSF</name>
<dbReference type="EMBL" id="JAVRJZ010000015">
    <property type="protein sequence ID" value="KAK2712101.1"/>
    <property type="molecule type" value="Genomic_DNA"/>
</dbReference>